<dbReference type="Proteomes" id="UP000799092">
    <property type="component" value="Unassembled WGS sequence"/>
</dbReference>
<evidence type="ECO:0000256" key="7">
    <source>
        <dbReference type="ARBA" id="ARBA00022801"/>
    </source>
</evidence>
<dbReference type="RefSeq" id="WP_153738202.1">
    <property type="nucleotide sequence ID" value="NZ_WJNG01000017.1"/>
</dbReference>
<sequence length="208" mass="23332">MKMHDISMSVYKGMSVWDNLSGAQPEFARSTNEHITTTNIDINLHTGTHIDAPLHMINDADTFETIALERLVGPVKVFDLTNVEDGISRSDLEGLDIKQDDFILFKTKNSFHEKDTFDPNFIYLKEDGADFLIEAGIDGVGIDTHGIERSQPKNPTHRKLFSNDIIIVEGLRLKEIEEKSYYMVAAPIKLVGTEAAPARVILFDNQPS</sequence>
<dbReference type="GO" id="GO:0004061">
    <property type="term" value="F:arylformamidase activity"/>
    <property type="evidence" value="ECO:0007669"/>
    <property type="project" value="UniProtKB-EC"/>
</dbReference>
<dbReference type="FunFam" id="3.50.30.50:FF:000001">
    <property type="entry name" value="Kynurenine formamidase"/>
    <property type="match status" value="1"/>
</dbReference>
<gene>
    <name evidence="12" type="ORF">GH741_18260</name>
</gene>
<evidence type="ECO:0000256" key="10">
    <source>
        <dbReference type="ARBA" id="ARBA00048496"/>
    </source>
</evidence>
<name>A0A6A8DG15_9BACI</name>
<dbReference type="EMBL" id="WJNG01000017">
    <property type="protein sequence ID" value="MRH44593.1"/>
    <property type="molecule type" value="Genomic_DNA"/>
</dbReference>
<dbReference type="SUPFAM" id="SSF102198">
    <property type="entry name" value="Putative cyclase"/>
    <property type="match status" value="1"/>
</dbReference>
<dbReference type="PANTHER" id="PTHR31118">
    <property type="entry name" value="CYCLASE-LIKE PROTEIN 2"/>
    <property type="match status" value="1"/>
</dbReference>
<evidence type="ECO:0000256" key="2">
    <source>
        <dbReference type="ARBA" id="ARBA00002204"/>
    </source>
</evidence>
<comment type="function">
    <text evidence="2">Catalyzes the hydrolysis of N-formyl-L-kynurenine to L-kynurenine, the second step in the kynurenine pathway of tryptophan degradation.</text>
</comment>
<comment type="caution">
    <text evidence="12">The sequence shown here is derived from an EMBL/GenBank/DDBJ whole genome shotgun (WGS) entry which is preliminary data.</text>
</comment>
<evidence type="ECO:0000256" key="11">
    <source>
        <dbReference type="ARBA" id="ARBA00060547"/>
    </source>
</evidence>
<dbReference type="Pfam" id="PF04199">
    <property type="entry name" value="Cyclase"/>
    <property type="match status" value="1"/>
</dbReference>
<accession>A0A6A8DG15</accession>
<reference evidence="12" key="1">
    <citation type="submission" date="2019-11" db="EMBL/GenBank/DDBJ databases">
        <authorList>
            <person name="Li J."/>
        </authorList>
    </citation>
    <scope>NUCLEOTIDE SEQUENCE</scope>
    <source>
        <strain evidence="12">B6B</strain>
    </source>
</reference>
<keyword evidence="8" id="KW-0862">Zinc</keyword>
<evidence type="ECO:0000313" key="12">
    <source>
        <dbReference type="EMBL" id="MRH44593.1"/>
    </source>
</evidence>
<comment type="cofactor">
    <cofactor evidence="1">
        <name>Zn(2+)</name>
        <dbReference type="ChEBI" id="CHEBI:29105"/>
    </cofactor>
</comment>
<organism evidence="12 13">
    <name type="scientific">Aquibacillus halophilus</name>
    <dbReference type="NCBI Taxonomy" id="930132"/>
    <lineage>
        <taxon>Bacteria</taxon>
        <taxon>Bacillati</taxon>
        <taxon>Bacillota</taxon>
        <taxon>Bacilli</taxon>
        <taxon>Bacillales</taxon>
        <taxon>Bacillaceae</taxon>
        <taxon>Aquibacillus</taxon>
    </lineage>
</organism>
<dbReference type="GO" id="GO:0046872">
    <property type="term" value="F:metal ion binding"/>
    <property type="evidence" value="ECO:0007669"/>
    <property type="project" value="UniProtKB-KW"/>
</dbReference>
<protein>
    <recommendedName>
        <fullName evidence="5">Kynurenine formamidase</fullName>
        <ecNumber evidence="4">3.5.1.9</ecNumber>
    </recommendedName>
</protein>
<keyword evidence="7" id="KW-0378">Hydrolase</keyword>
<keyword evidence="13" id="KW-1185">Reference proteome</keyword>
<evidence type="ECO:0000256" key="8">
    <source>
        <dbReference type="ARBA" id="ARBA00022833"/>
    </source>
</evidence>
<evidence type="ECO:0000256" key="3">
    <source>
        <dbReference type="ARBA" id="ARBA00011738"/>
    </source>
</evidence>
<dbReference type="OrthoDB" id="9796085at2"/>
<dbReference type="InterPro" id="IPR007325">
    <property type="entry name" value="KFase/CYL"/>
</dbReference>
<keyword evidence="6" id="KW-0479">Metal-binding</keyword>
<dbReference type="PANTHER" id="PTHR31118:SF12">
    <property type="entry name" value="CYCLASE-LIKE PROTEIN 2"/>
    <property type="match status" value="1"/>
</dbReference>
<evidence type="ECO:0000256" key="9">
    <source>
        <dbReference type="ARBA" id="ARBA00023079"/>
    </source>
</evidence>
<proteinExistence type="predicted"/>
<comment type="subunit">
    <text evidence="3">Homodimer.</text>
</comment>
<dbReference type="Gene3D" id="3.50.30.50">
    <property type="entry name" value="Putative cyclase"/>
    <property type="match status" value="1"/>
</dbReference>
<dbReference type="InterPro" id="IPR037175">
    <property type="entry name" value="KFase_sf"/>
</dbReference>
<evidence type="ECO:0000256" key="5">
    <source>
        <dbReference type="ARBA" id="ARBA00014889"/>
    </source>
</evidence>
<keyword evidence="9" id="KW-0823">Tryptophan catabolism</keyword>
<dbReference type="AlphaFoldDB" id="A0A6A8DG15"/>
<comment type="catalytic activity">
    <reaction evidence="10">
        <text>N-formyl-L-kynurenine + H2O = L-kynurenine + formate + H(+)</text>
        <dbReference type="Rhea" id="RHEA:13009"/>
        <dbReference type="ChEBI" id="CHEBI:15377"/>
        <dbReference type="ChEBI" id="CHEBI:15378"/>
        <dbReference type="ChEBI" id="CHEBI:15740"/>
        <dbReference type="ChEBI" id="CHEBI:57959"/>
        <dbReference type="ChEBI" id="CHEBI:58629"/>
        <dbReference type="EC" id="3.5.1.9"/>
    </reaction>
</comment>
<comment type="pathway">
    <text evidence="11">Amino-acid degradation; L-tryptophan degradation via kynurenine pathway; L-kynurenine from L-tryptophan: step 2/2.</text>
</comment>
<dbReference type="EC" id="3.5.1.9" evidence="4"/>
<evidence type="ECO:0000256" key="1">
    <source>
        <dbReference type="ARBA" id="ARBA00001947"/>
    </source>
</evidence>
<evidence type="ECO:0000256" key="6">
    <source>
        <dbReference type="ARBA" id="ARBA00022723"/>
    </source>
</evidence>
<evidence type="ECO:0000256" key="4">
    <source>
        <dbReference type="ARBA" id="ARBA00012930"/>
    </source>
</evidence>
<dbReference type="GO" id="GO:0019441">
    <property type="term" value="P:L-tryptophan catabolic process to kynurenine"/>
    <property type="evidence" value="ECO:0007669"/>
    <property type="project" value="InterPro"/>
</dbReference>
<evidence type="ECO:0000313" key="13">
    <source>
        <dbReference type="Proteomes" id="UP000799092"/>
    </source>
</evidence>